<evidence type="ECO:0000256" key="8">
    <source>
        <dbReference type="SAM" id="MobiDB-lite"/>
    </source>
</evidence>
<feature type="compositionally biased region" description="Low complexity" evidence="8">
    <location>
        <begin position="77"/>
        <end position="88"/>
    </location>
</feature>
<dbReference type="EMBL" id="CABQ01000105">
    <property type="protein sequence ID" value="CBI07561.1"/>
    <property type="molecule type" value="Genomic_DNA"/>
</dbReference>
<keyword evidence="7" id="KW-0175">Coiled coil</keyword>
<dbReference type="SUPFAM" id="SSF158694">
    <property type="entry name" value="UraD-Like"/>
    <property type="match status" value="1"/>
</dbReference>
<comment type="catalytic activity">
    <reaction evidence="1">
        <text>5-hydroxy-2-oxo-4-ureido-2,5-dihydro-1H-imidazole-5-carboxylate + H(+) = (S)-allantoin + CO2</text>
        <dbReference type="Rhea" id="RHEA:26301"/>
        <dbReference type="ChEBI" id="CHEBI:15378"/>
        <dbReference type="ChEBI" id="CHEBI:15678"/>
        <dbReference type="ChEBI" id="CHEBI:16526"/>
        <dbReference type="ChEBI" id="CHEBI:58639"/>
        <dbReference type="EC" id="4.1.1.97"/>
    </reaction>
</comment>
<evidence type="ECO:0000259" key="9">
    <source>
        <dbReference type="Pfam" id="PF09349"/>
    </source>
</evidence>
<comment type="pathway">
    <text evidence="2">Purine metabolism; urate degradation; (S)-allantoin from urate: step 3/3.</text>
</comment>
<evidence type="ECO:0000313" key="10">
    <source>
        <dbReference type="EMBL" id="CBI07561.1"/>
    </source>
</evidence>
<dbReference type="Gene3D" id="1.10.3330.10">
    <property type="entry name" value="Oxo-4-hydroxy-4-carboxy-5-ureidoimidazoline decarboxylase"/>
    <property type="match status" value="1"/>
</dbReference>
<dbReference type="InterPro" id="IPR036778">
    <property type="entry name" value="OHCU_decarboxylase_sf"/>
</dbReference>
<accession>E6QJZ4</accession>
<keyword evidence="6" id="KW-0456">Lyase</keyword>
<comment type="caution">
    <text evidence="10">The sequence shown here is derived from an EMBL/GenBank/DDBJ whole genome shotgun (WGS) entry which is preliminary data.</text>
</comment>
<keyword evidence="4" id="KW-0659">Purine metabolism</keyword>
<dbReference type="EC" id="4.1.1.97" evidence="3"/>
<evidence type="ECO:0000256" key="5">
    <source>
        <dbReference type="ARBA" id="ARBA00022793"/>
    </source>
</evidence>
<feature type="domain" description="Oxo-4-hydroxy-4-carboxy-5-ureidoimidazoline decarboxylase" evidence="9">
    <location>
        <begin position="9"/>
        <end position="164"/>
    </location>
</feature>
<dbReference type="GO" id="GO:0019628">
    <property type="term" value="P:urate catabolic process"/>
    <property type="evidence" value="ECO:0007669"/>
    <property type="project" value="TreeGrafter"/>
</dbReference>
<proteinExistence type="predicted"/>
<feature type="coiled-coil region" evidence="7">
    <location>
        <begin position="126"/>
        <end position="162"/>
    </location>
</feature>
<dbReference type="Pfam" id="PF09349">
    <property type="entry name" value="OHCU_decarbox"/>
    <property type="match status" value="1"/>
</dbReference>
<gene>
    <name evidence="10" type="ORF">CARN6_0911</name>
</gene>
<dbReference type="InterPro" id="IPR017595">
    <property type="entry name" value="OHCU_decarboxylase-2"/>
</dbReference>
<evidence type="ECO:0000256" key="1">
    <source>
        <dbReference type="ARBA" id="ARBA00001163"/>
    </source>
</evidence>
<dbReference type="InterPro" id="IPR018020">
    <property type="entry name" value="OHCU_decarboxylase"/>
</dbReference>
<dbReference type="NCBIfam" id="NF010372">
    <property type="entry name" value="PRK13798.1"/>
    <property type="match status" value="1"/>
</dbReference>
<evidence type="ECO:0000256" key="7">
    <source>
        <dbReference type="SAM" id="Coils"/>
    </source>
</evidence>
<keyword evidence="5" id="KW-0210">Decarboxylase</keyword>
<sequence>MNPVFDQWNKAEESSAIESLLHCCATRKWAAQLASARPFSSLEALIAASDQVWLAMTQHDWMEAFAAHPRIGEKKAASASAQSTTWSSDEQRQTEEASQQTLRWLDEKNRKYEETFGFTFIVCATSKSAEEMLAILERRLRQTQLQELLEAAEQQRQITNLRLRKWLVEMDPR</sequence>
<dbReference type="AlphaFoldDB" id="E6QJZ4"/>
<dbReference type="NCBIfam" id="TIGR03180">
    <property type="entry name" value="UraD_2"/>
    <property type="match status" value="1"/>
</dbReference>
<evidence type="ECO:0000256" key="6">
    <source>
        <dbReference type="ARBA" id="ARBA00023239"/>
    </source>
</evidence>
<evidence type="ECO:0000256" key="4">
    <source>
        <dbReference type="ARBA" id="ARBA00022631"/>
    </source>
</evidence>
<evidence type="ECO:0000256" key="3">
    <source>
        <dbReference type="ARBA" id="ARBA00012257"/>
    </source>
</evidence>
<organism evidence="10">
    <name type="scientific">mine drainage metagenome</name>
    <dbReference type="NCBI Taxonomy" id="410659"/>
    <lineage>
        <taxon>unclassified sequences</taxon>
        <taxon>metagenomes</taxon>
        <taxon>ecological metagenomes</taxon>
    </lineage>
</organism>
<dbReference type="GO" id="GO:0005777">
    <property type="term" value="C:peroxisome"/>
    <property type="evidence" value="ECO:0007669"/>
    <property type="project" value="TreeGrafter"/>
</dbReference>
<dbReference type="PANTHER" id="PTHR43466:SF1">
    <property type="entry name" value="2-OXO-4-HYDROXY-4-CARBOXY-5-UREIDOIMIDAZOLINE DECARBOXYLASE-RELATED"/>
    <property type="match status" value="1"/>
</dbReference>
<dbReference type="GO" id="GO:0051997">
    <property type="term" value="F:2-oxo-4-hydroxy-4-carboxy-5-ureidoimidazoline decarboxylase activity"/>
    <property type="evidence" value="ECO:0007669"/>
    <property type="project" value="UniProtKB-EC"/>
</dbReference>
<protein>
    <recommendedName>
        <fullName evidence="3">2-oxo-4-hydroxy-4-carboxy-5-ureidoimidazoline decarboxylase</fullName>
        <ecNumber evidence="3">4.1.1.97</ecNumber>
    </recommendedName>
</protein>
<reference evidence="10" key="1">
    <citation type="submission" date="2009-10" db="EMBL/GenBank/DDBJ databases">
        <title>Diversity of trophic interactions inside an arsenic-rich microbial ecosystem.</title>
        <authorList>
            <person name="Bertin P.N."/>
            <person name="Heinrich-Salmeron A."/>
            <person name="Pelletier E."/>
            <person name="Goulhen-Chollet F."/>
            <person name="Arsene-Ploetze F."/>
            <person name="Gallien S."/>
            <person name="Calteau A."/>
            <person name="Vallenet D."/>
            <person name="Casiot C."/>
            <person name="Chane-Woon-Ming B."/>
            <person name="Giloteaux L."/>
            <person name="Barakat M."/>
            <person name="Bonnefoy V."/>
            <person name="Bruneel O."/>
            <person name="Chandler M."/>
            <person name="Cleiss J."/>
            <person name="Duran R."/>
            <person name="Elbaz-Poulichet F."/>
            <person name="Fonknechten N."/>
            <person name="Lauga B."/>
            <person name="Mornico D."/>
            <person name="Ortet P."/>
            <person name="Schaeffer C."/>
            <person name="Siguier P."/>
            <person name="Alexander Thil Smith A."/>
            <person name="Van Dorsselaer A."/>
            <person name="Weissenbach J."/>
            <person name="Medigue C."/>
            <person name="Le Paslier D."/>
        </authorList>
    </citation>
    <scope>NUCLEOTIDE SEQUENCE</scope>
</reference>
<name>E6QJZ4_9ZZZZ</name>
<evidence type="ECO:0000256" key="2">
    <source>
        <dbReference type="ARBA" id="ARBA00004754"/>
    </source>
</evidence>
<dbReference type="PANTHER" id="PTHR43466">
    <property type="entry name" value="2-OXO-4-HYDROXY-4-CARBOXY-5-UREIDOIMIDAZOLINE DECARBOXYLASE-RELATED"/>
    <property type="match status" value="1"/>
</dbReference>
<dbReference type="GO" id="GO:0006144">
    <property type="term" value="P:purine nucleobase metabolic process"/>
    <property type="evidence" value="ECO:0007669"/>
    <property type="project" value="UniProtKB-KW"/>
</dbReference>
<feature type="region of interest" description="Disordered" evidence="8">
    <location>
        <begin position="76"/>
        <end position="99"/>
    </location>
</feature>